<accession>A0A0F9CWF9</accession>
<proteinExistence type="predicted"/>
<name>A0A0F9CWF9_9ZZZZ</name>
<sequence>MKEKAKETLMSRKFWVTTLTGILALGLFLAGHIDIDRMIEIVRWAGGIYVGSLSIEDAAKKLLPVAKILLEAG</sequence>
<dbReference type="AlphaFoldDB" id="A0A0F9CWF9"/>
<protein>
    <submittedName>
        <fullName evidence="1">Uncharacterized protein</fullName>
    </submittedName>
</protein>
<organism evidence="1">
    <name type="scientific">marine sediment metagenome</name>
    <dbReference type="NCBI Taxonomy" id="412755"/>
    <lineage>
        <taxon>unclassified sequences</taxon>
        <taxon>metagenomes</taxon>
        <taxon>ecological metagenomes</taxon>
    </lineage>
</organism>
<evidence type="ECO:0000313" key="1">
    <source>
        <dbReference type="EMBL" id="KKL53723.1"/>
    </source>
</evidence>
<comment type="caution">
    <text evidence="1">The sequence shown here is derived from an EMBL/GenBank/DDBJ whole genome shotgun (WGS) entry which is preliminary data.</text>
</comment>
<reference evidence="1" key="1">
    <citation type="journal article" date="2015" name="Nature">
        <title>Complex archaea that bridge the gap between prokaryotes and eukaryotes.</title>
        <authorList>
            <person name="Spang A."/>
            <person name="Saw J.H."/>
            <person name="Jorgensen S.L."/>
            <person name="Zaremba-Niedzwiedzka K."/>
            <person name="Martijn J."/>
            <person name="Lind A.E."/>
            <person name="van Eijk R."/>
            <person name="Schleper C."/>
            <person name="Guy L."/>
            <person name="Ettema T.J."/>
        </authorList>
    </citation>
    <scope>NUCLEOTIDE SEQUENCE</scope>
</reference>
<dbReference type="EMBL" id="LAZR01031450">
    <property type="protein sequence ID" value="KKL53723.1"/>
    <property type="molecule type" value="Genomic_DNA"/>
</dbReference>
<gene>
    <name evidence="1" type="ORF">LCGC14_2272600</name>
</gene>